<reference evidence="3" key="1">
    <citation type="submission" date="2017-09" db="EMBL/GenBank/DDBJ databases">
        <title>Depth-based differentiation of microbial function through sediment-hosted aquifers and enrichment of novel symbionts in the deep terrestrial subsurface.</title>
        <authorList>
            <person name="Probst A.J."/>
            <person name="Ladd B."/>
            <person name="Jarett J.K."/>
            <person name="Geller-Mcgrath D.E."/>
            <person name="Sieber C.M.K."/>
            <person name="Emerson J.B."/>
            <person name="Anantharaman K."/>
            <person name="Thomas B.C."/>
            <person name="Malmstrom R."/>
            <person name="Stieglmeier M."/>
            <person name="Klingl A."/>
            <person name="Woyke T."/>
            <person name="Ryan C.M."/>
            <person name="Banfield J.F."/>
        </authorList>
    </citation>
    <scope>NUCLEOTIDE SEQUENCE [LARGE SCALE GENOMIC DNA]</scope>
</reference>
<protein>
    <recommendedName>
        <fullName evidence="1">DUF559 domain-containing protein</fullName>
    </recommendedName>
</protein>
<sequence length="123" mass="14998">MHSQRLCVRYWEDLTFMAKQNRRNPTEAEKIMWKDYLSRDKTGFRFLRQKPIYRFILDFYCSKLNLAIEIDGGSHNRKQDNDFERDKFLYQIGITILRFTNEQVLNGPNYIESILHPFLSKRR</sequence>
<dbReference type="Proteomes" id="UP000230518">
    <property type="component" value="Unassembled WGS sequence"/>
</dbReference>
<evidence type="ECO:0000313" key="3">
    <source>
        <dbReference type="Proteomes" id="UP000230518"/>
    </source>
</evidence>
<dbReference type="CDD" id="cd01038">
    <property type="entry name" value="Endonuclease_DUF559"/>
    <property type="match status" value="1"/>
</dbReference>
<dbReference type="PANTHER" id="PTHR38590:SF1">
    <property type="entry name" value="BLL0828 PROTEIN"/>
    <property type="match status" value="1"/>
</dbReference>
<proteinExistence type="predicted"/>
<dbReference type="SUPFAM" id="SSF52980">
    <property type="entry name" value="Restriction endonuclease-like"/>
    <property type="match status" value="1"/>
</dbReference>
<dbReference type="PANTHER" id="PTHR38590">
    <property type="entry name" value="BLL0828 PROTEIN"/>
    <property type="match status" value="1"/>
</dbReference>
<dbReference type="InterPro" id="IPR007569">
    <property type="entry name" value="DUF559"/>
</dbReference>
<dbReference type="AlphaFoldDB" id="A0A2M7XMX0"/>
<dbReference type="Pfam" id="PF04480">
    <property type="entry name" value="DUF559"/>
    <property type="match status" value="1"/>
</dbReference>
<gene>
    <name evidence="2" type="ORF">CO168_02545</name>
</gene>
<dbReference type="InterPro" id="IPR047216">
    <property type="entry name" value="Endonuclease_DUF559_bact"/>
</dbReference>
<comment type="caution">
    <text evidence="2">The sequence shown here is derived from an EMBL/GenBank/DDBJ whole genome shotgun (WGS) entry which is preliminary data.</text>
</comment>
<accession>A0A2M7XMX0</accession>
<name>A0A2M7XMX0_9BACT</name>
<organism evidence="2 3">
    <name type="scientific">Candidatus Shapirobacteria bacterium CG_4_9_14_3_um_filter_36_12</name>
    <dbReference type="NCBI Taxonomy" id="1974877"/>
    <lineage>
        <taxon>Bacteria</taxon>
        <taxon>Candidatus Shapironibacteriota</taxon>
    </lineage>
</organism>
<feature type="domain" description="DUF559" evidence="1">
    <location>
        <begin position="14"/>
        <end position="111"/>
    </location>
</feature>
<dbReference type="InterPro" id="IPR011335">
    <property type="entry name" value="Restrct_endonuc-II-like"/>
</dbReference>
<evidence type="ECO:0000313" key="2">
    <source>
        <dbReference type="EMBL" id="PJA50915.1"/>
    </source>
</evidence>
<dbReference type="Gene3D" id="3.40.960.10">
    <property type="entry name" value="VSR Endonuclease"/>
    <property type="match status" value="1"/>
</dbReference>
<dbReference type="EMBL" id="PFWO01000049">
    <property type="protein sequence ID" value="PJA50915.1"/>
    <property type="molecule type" value="Genomic_DNA"/>
</dbReference>
<evidence type="ECO:0000259" key="1">
    <source>
        <dbReference type="Pfam" id="PF04480"/>
    </source>
</evidence>